<sequence length="575" mass="61987">MRMLSALQRFLIACQRSEAGNIVVWFALALTPLMLGIGSTIDYTRAASLRAKLQQVTDATVLAIAPMALSRSDAEVTDAAKRYFAGAMAREFPGASTETMAEHAFVDSVTISSARTEVKIRTVAYYEPVFMAALASGVGQTARVTLGAFARSLLSNDSYEIALVLDNSGSMASSAGGKSKMDATKEAALKLVDALFPIDAMVQQTATSGPRMQISLVPFTISVKVGKEFKDAPWIDTAAKSPIHWNNLTRDLSTPGAWVPASRFKLFEELGVEWAGCVEARRGDWGVKDIAADYGSTTSADAYFVPQFAPDEPGDKDKTRFYLPSGAYYTYNNSYLNDNGGACSGKAPTDATTLQNRVCKYKINKNAAMLSTSRGPNYNCDAMQLVRLTDRPRDPGSVVSSINAMRAAGNTDLLEGFMWGWRSISPNAPFRNGRNYGAPNNHKVVILMTDGMNAWNSANNPNKSVYSPFGYYTNDRFAPQFTGITTSGKARDALDARTLQACANAKADGVTVYTVGFSTSTDPIDDKGLALLKQCATPDDAATGKKYAFVANDSAQIVQVFEEIARNLGSLRIAE</sequence>
<dbReference type="PROSITE" id="PS50234">
    <property type="entry name" value="VWFA"/>
    <property type="match status" value="1"/>
</dbReference>
<proteinExistence type="predicted"/>
<name>A0ABT7AIM2_9HYPH</name>
<dbReference type="Proteomes" id="UP001321492">
    <property type="component" value="Unassembled WGS sequence"/>
</dbReference>
<dbReference type="InterPro" id="IPR002035">
    <property type="entry name" value="VWF_A"/>
</dbReference>
<comment type="caution">
    <text evidence="2">The sequence shown here is derived from an EMBL/GenBank/DDBJ whole genome shotgun (WGS) entry which is preliminary data.</text>
</comment>
<gene>
    <name evidence="2" type="ORF">QNA08_13340</name>
</gene>
<protein>
    <submittedName>
        <fullName evidence="2">Pilus assembly protein</fullName>
    </submittedName>
</protein>
<organism evidence="2 3">
    <name type="scientific">Chelatococcus albus</name>
    <dbReference type="NCBI Taxonomy" id="3047466"/>
    <lineage>
        <taxon>Bacteria</taxon>
        <taxon>Pseudomonadati</taxon>
        <taxon>Pseudomonadota</taxon>
        <taxon>Alphaproteobacteria</taxon>
        <taxon>Hyphomicrobiales</taxon>
        <taxon>Chelatococcaceae</taxon>
        <taxon>Chelatococcus</taxon>
    </lineage>
</organism>
<evidence type="ECO:0000313" key="3">
    <source>
        <dbReference type="Proteomes" id="UP001321492"/>
    </source>
</evidence>
<dbReference type="EMBL" id="JASJEV010000008">
    <property type="protein sequence ID" value="MDJ1159218.1"/>
    <property type="molecule type" value="Genomic_DNA"/>
</dbReference>
<accession>A0ABT7AIM2</accession>
<dbReference type="Pfam" id="PF13400">
    <property type="entry name" value="Tad"/>
    <property type="match status" value="1"/>
</dbReference>
<dbReference type="InterPro" id="IPR036465">
    <property type="entry name" value="vWFA_dom_sf"/>
</dbReference>
<feature type="domain" description="VWFA" evidence="1">
    <location>
        <begin position="378"/>
        <end position="564"/>
    </location>
</feature>
<evidence type="ECO:0000313" key="2">
    <source>
        <dbReference type="EMBL" id="MDJ1159218.1"/>
    </source>
</evidence>
<evidence type="ECO:0000259" key="1">
    <source>
        <dbReference type="PROSITE" id="PS50234"/>
    </source>
</evidence>
<reference evidence="2 3" key="1">
    <citation type="submission" date="2023-05" db="EMBL/GenBank/DDBJ databases">
        <title>Chelatococcus sp. nov., a moderately thermophilic bacterium isolated from hot spring microbial mat.</title>
        <authorList>
            <person name="Hu C.-J."/>
            <person name="Li W.-J."/>
        </authorList>
    </citation>
    <scope>NUCLEOTIDE SEQUENCE [LARGE SCALE GENOMIC DNA]</scope>
    <source>
        <strain evidence="2 3">SYSU G07232</strain>
    </source>
</reference>
<dbReference type="Gene3D" id="3.40.50.410">
    <property type="entry name" value="von Willebrand factor, type A domain"/>
    <property type="match status" value="1"/>
</dbReference>
<dbReference type="RefSeq" id="WP_283741220.1">
    <property type="nucleotide sequence ID" value="NZ_JASJEV010000008.1"/>
</dbReference>
<keyword evidence="3" id="KW-1185">Reference proteome</keyword>
<dbReference type="SUPFAM" id="SSF53300">
    <property type="entry name" value="vWA-like"/>
    <property type="match status" value="1"/>
</dbReference>
<dbReference type="InterPro" id="IPR028087">
    <property type="entry name" value="Tad_N"/>
</dbReference>